<evidence type="ECO:0008006" key="4">
    <source>
        <dbReference type="Google" id="ProtNLM"/>
    </source>
</evidence>
<evidence type="ECO:0000313" key="3">
    <source>
        <dbReference type="Proteomes" id="UP000195514"/>
    </source>
</evidence>
<reference evidence="3" key="1">
    <citation type="submission" date="2017-05" db="EMBL/GenBank/DDBJ databases">
        <authorList>
            <person name="Kirkegaard R."/>
            <person name="Mcilroy J S."/>
        </authorList>
    </citation>
    <scope>NUCLEOTIDE SEQUENCE [LARGE SCALE GENOMIC DNA]</scope>
</reference>
<keyword evidence="1" id="KW-0175">Coiled coil</keyword>
<accession>A0A1Y6K495</accession>
<evidence type="ECO:0000256" key="1">
    <source>
        <dbReference type="SAM" id="Coils"/>
    </source>
</evidence>
<dbReference type="KEGG" id="abat:CFX1CAM_0343"/>
<name>A0A1Y6K495_9CHLR</name>
<feature type="coiled-coil region" evidence="1">
    <location>
        <begin position="7"/>
        <end position="55"/>
    </location>
</feature>
<dbReference type="EMBL" id="LT859958">
    <property type="protein sequence ID" value="SMX53409.1"/>
    <property type="molecule type" value="Genomic_DNA"/>
</dbReference>
<dbReference type="Proteomes" id="UP000195514">
    <property type="component" value="Chromosome I"/>
</dbReference>
<dbReference type="Gene3D" id="1.10.287.1490">
    <property type="match status" value="1"/>
</dbReference>
<feature type="coiled-coil region" evidence="1">
    <location>
        <begin position="98"/>
        <end position="125"/>
    </location>
</feature>
<dbReference type="AlphaFoldDB" id="A0A1Y6K495"/>
<sequence>MNDLANLAQLEKRIDFLDNERRNDKTALAAMQSKIDNLTTENSSLRMRLSDLESEISRINTIMARVDQFDVEIANLRTEFSRQIDEIKSSSIEKSLQAEKHSQRIEDLNLDLIDVRKKIAEFEQLPGQIEERKVEDSRLARSIEELKVRVNEINRFDEEYKRSVKMLEENIRQENKRVTDLQGEISALRKRLDESRGKQDLVSDGMRKLDIRIKELVDAESERKEAQIAFIEKINVAQVERDRTFRSWSERFEKVETIAHDVESEITKLTETHSSARKTLSSLDEVTQRFDRRVNEITEVQRLNEDRFRQEWTTFKSDDQKRWSNYTLAQDEQHREMNRELESFGDRITNLETLIKSLQDDLDQVGRENLKRMQAQLMAVRESIEAYNKIFKS</sequence>
<feature type="coiled-coil region" evidence="1">
    <location>
        <begin position="341"/>
        <end position="390"/>
    </location>
</feature>
<evidence type="ECO:0000313" key="2">
    <source>
        <dbReference type="EMBL" id="SMX53409.1"/>
    </source>
</evidence>
<organism evidence="2 3">
    <name type="scientific">Candidatus Brevifilum fermentans</name>
    <dbReference type="NCBI Taxonomy" id="1986204"/>
    <lineage>
        <taxon>Bacteria</taxon>
        <taxon>Bacillati</taxon>
        <taxon>Chloroflexota</taxon>
        <taxon>Anaerolineae</taxon>
        <taxon>Anaerolineales</taxon>
        <taxon>Anaerolineaceae</taxon>
        <taxon>Candidatus Brevifilum</taxon>
    </lineage>
</organism>
<proteinExistence type="predicted"/>
<feature type="coiled-coil region" evidence="1">
    <location>
        <begin position="157"/>
        <end position="198"/>
    </location>
</feature>
<protein>
    <recommendedName>
        <fullName evidence="4">Chromosome partition protein Smc</fullName>
    </recommendedName>
</protein>
<gene>
    <name evidence="2" type="ORF">CFX1CAM_0343</name>
</gene>
<dbReference type="OrthoDB" id="149309at2"/>
<dbReference type="RefSeq" id="WP_087861347.1">
    <property type="nucleotide sequence ID" value="NZ_LT859958.1"/>
</dbReference>
<keyword evidence="3" id="KW-1185">Reference proteome</keyword>